<dbReference type="GO" id="GO:0051539">
    <property type="term" value="F:4 iron, 4 sulfur cluster binding"/>
    <property type="evidence" value="ECO:0007669"/>
    <property type="project" value="UniProtKB-UniRule"/>
</dbReference>
<keyword evidence="4" id="KW-0408">Iron</keyword>
<dbReference type="EC" id="1.8.4.10" evidence="4"/>
<feature type="binding site" evidence="4">
    <location>
        <position position="129"/>
    </location>
    <ligand>
        <name>[4Fe-4S] cluster</name>
        <dbReference type="ChEBI" id="CHEBI:49883"/>
    </ligand>
</feature>
<dbReference type="GO" id="GO:0046872">
    <property type="term" value="F:metal ion binding"/>
    <property type="evidence" value="ECO:0007669"/>
    <property type="project" value="UniProtKB-KW"/>
</dbReference>
<comment type="cofactor">
    <cofactor evidence="4">
        <name>[4Fe-4S] cluster</name>
        <dbReference type="ChEBI" id="CHEBI:49883"/>
    </cofactor>
    <text evidence="4">Binds 1 [4Fe-4S] cluster per subunit.</text>
</comment>
<comment type="caution">
    <text evidence="6">The sequence shown here is derived from an EMBL/GenBank/DDBJ whole genome shotgun (WGS) entry which is preliminary data.</text>
</comment>
<dbReference type="PANTHER" id="PTHR46509:SF1">
    <property type="entry name" value="PHOSPHOADENOSINE PHOSPHOSULFATE REDUCTASE"/>
    <property type="match status" value="1"/>
</dbReference>
<organism evidence="6 7">
    <name type="scientific">Thermasporomyces composti</name>
    <dbReference type="NCBI Taxonomy" id="696763"/>
    <lineage>
        <taxon>Bacteria</taxon>
        <taxon>Bacillati</taxon>
        <taxon>Actinomycetota</taxon>
        <taxon>Actinomycetes</taxon>
        <taxon>Propionibacteriales</taxon>
        <taxon>Nocardioidaceae</taxon>
        <taxon>Thermasporomyces</taxon>
    </lineage>
</organism>
<evidence type="ECO:0000313" key="6">
    <source>
        <dbReference type="EMBL" id="REF38196.1"/>
    </source>
</evidence>
<dbReference type="NCBIfam" id="TIGR00434">
    <property type="entry name" value="cysH"/>
    <property type="match status" value="1"/>
</dbReference>
<keyword evidence="4" id="KW-0479">Metal-binding</keyword>
<evidence type="ECO:0000313" key="7">
    <source>
        <dbReference type="Proteomes" id="UP000256485"/>
    </source>
</evidence>
<dbReference type="GO" id="GO:0005737">
    <property type="term" value="C:cytoplasm"/>
    <property type="evidence" value="ECO:0007669"/>
    <property type="project" value="UniProtKB-SubCell"/>
</dbReference>
<feature type="active site" description="Nucleophile; cysteine thiosulfonate intermediate" evidence="4">
    <location>
        <position position="237"/>
    </location>
</feature>
<evidence type="ECO:0000256" key="2">
    <source>
        <dbReference type="ARBA" id="ARBA00023002"/>
    </source>
</evidence>
<keyword evidence="7" id="KW-1185">Reference proteome</keyword>
<feature type="binding site" evidence="4">
    <location>
        <position position="128"/>
    </location>
    <ligand>
        <name>[4Fe-4S] cluster</name>
        <dbReference type="ChEBI" id="CHEBI:49883"/>
    </ligand>
</feature>
<dbReference type="OrthoDB" id="9794018at2"/>
<dbReference type="SUPFAM" id="SSF52402">
    <property type="entry name" value="Adenine nucleotide alpha hydrolases-like"/>
    <property type="match status" value="1"/>
</dbReference>
<dbReference type="HAMAP" id="MF_00063">
    <property type="entry name" value="CysH"/>
    <property type="match status" value="1"/>
</dbReference>
<keyword evidence="2 4" id="KW-0560">Oxidoreductase</keyword>
<dbReference type="GO" id="GO:0043866">
    <property type="term" value="F:adenylyl-sulfate reductase (thioredoxin) activity"/>
    <property type="evidence" value="ECO:0007669"/>
    <property type="project" value="UniProtKB-EC"/>
</dbReference>
<feature type="binding site" evidence="4">
    <location>
        <position position="211"/>
    </location>
    <ligand>
        <name>[4Fe-4S] cluster</name>
        <dbReference type="ChEBI" id="CHEBI:49883"/>
    </ligand>
</feature>
<dbReference type="EMBL" id="QTUC01000001">
    <property type="protein sequence ID" value="REF38196.1"/>
    <property type="molecule type" value="Genomic_DNA"/>
</dbReference>
<protein>
    <recommendedName>
        <fullName evidence="4">Adenosine 5'-phosphosulfate reductase</fullName>
        <shortName evidence="4">APS reductase</shortName>
        <ecNumber evidence="4">1.8.4.10</ecNumber>
    </recommendedName>
    <alternativeName>
        <fullName evidence="4">5'-adenylylsulfate reductase</fullName>
    </alternativeName>
    <alternativeName>
        <fullName evidence="4">Thioredoxin-dependent 5'-adenylylsulfate reductase</fullName>
    </alternativeName>
</protein>
<comment type="subcellular location">
    <subcellularLocation>
        <location evidence="4">Cytoplasm</location>
    </subcellularLocation>
</comment>
<feature type="binding site" evidence="4">
    <location>
        <position position="214"/>
    </location>
    <ligand>
        <name>[4Fe-4S] cluster</name>
        <dbReference type="ChEBI" id="CHEBI:49883"/>
    </ligand>
</feature>
<dbReference type="Pfam" id="PF01507">
    <property type="entry name" value="PAPS_reduct"/>
    <property type="match status" value="1"/>
</dbReference>
<feature type="domain" description="Phosphoadenosine phosphosulphate reductase" evidence="5">
    <location>
        <begin position="53"/>
        <end position="216"/>
    </location>
</feature>
<dbReference type="PIRSF" id="PIRSF000857">
    <property type="entry name" value="PAPS_reductase"/>
    <property type="match status" value="1"/>
</dbReference>
<dbReference type="InterPro" id="IPR002500">
    <property type="entry name" value="PAPS_reduct_dom"/>
</dbReference>
<dbReference type="GO" id="GO:0019379">
    <property type="term" value="P:sulfate assimilation, phosphoadenylyl sulfate reduction by phosphoadenylyl-sulfate reductase (thioredoxin)"/>
    <property type="evidence" value="ECO:0007669"/>
    <property type="project" value="UniProtKB-UniRule"/>
</dbReference>
<dbReference type="Proteomes" id="UP000256485">
    <property type="component" value="Unassembled WGS sequence"/>
</dbReference>
<reference evidence="6 7" key="1">
    <citation type="submission" date="2018-08" db="EMBL/GenBank/DDBJ databases">
        <title>Sequencing the genomes of 1000 actinobacteria strains.</title>
        <authorList>
            <person name="Klenk H.-P."/>
        </authorList>
    </citation>
    <scope>NUCLEOTIDE SEQUENCE [LARGE SCALE GENOMIC DNA]</scope>
    <source>
        <strain evidence="6 7">DSM 22891</strain>
    </source>
</reference>
<dbReference type="InterPro" id="IPR004511">
    <property type="entry name" value="PAPS/APS_Rdtase"/>
</dbReference>
<evidence type="ECO:0000256" key="1">
    <source>
        <dbReference type="ARBA" id="ARBA00009732"/>
    </source>
</evidence>
<dbReference type="Gene3D" id="3.40.50.620">
    <property type="entry name" value="HUPs"/>
    <property type="match status" value="1"/>
</dbReference>
<sequence length="241" mass="26371">MSLCATLPQQGGRDEATLRALAERAGQELEDATAHEIVRWAAETFGERLCVTSSMQDTVLAHLASSVVPGITVVFLDTGYHFPETLGTADAASATLPIKLVTVRPRQTVAEQDATLGPDLFRRNPDLCCQLRKVAPLERALAPYDAWATGIRREESPARANTPVVSWDARRRKVKIAPLARWTQADVDAYIAEHGLLVNPLLYDGYPSIGCWPCTRRVEDGEDARAGRWPGLAKTECGIHT</sequence>
<comment type="function">
    <text evidence="4">Catalyzes the formation of sulfite from adenosine 5'-phosphosulfate (APS) using thioredoxin as an electron donor.</text>
</comment>
<keyword evidence="4" id="KW-0411">Iron-sulfur</keyword>
<name>A0A3D9VA75_THECX</name>
<evidence type="ECO:0000259" key="5">
    <source>
        <dbReference type="Pfam" id="PF01507"/>
    </source>
</evidence>
<dbReference type="CDD" id="cd23945">
    <property type="entry name" value="PAPS_reductase"/>
    <property type="match status" value="1"/>
</dbReference>
<gene>
    <name evidence="4" type="primary">cysH</name>
    <name evidence="6" type="ORF">DFJ64_3667</name>
</gene>
<dbReference type="NCBIfam" id="NF002537">
    <property type="entry name" value="PRK02090.1"/>
    <property type="match status" value="1"/>
</dbReference>
<dbReference type="GO" id="GO:0004604">
    <property type="term" value="F:phosphoadenylyl-sulfate reductase (thioredoxin) activity"/>
    <property type="evidence" value="ECO:0007669"/>
    <property type="project" value="UniProtKB-UniRule"/>
</dbReference>
<comment type="pathway">
    <text evidence="3 4">Sulfur metabolism; hydrogen sulfide biosynthesis; sulfite from sulfate.</text>
</comment>
<dbReference type="GO" id="GO:0070814">
    <property type="term" value="P:hydrogen sulfide biosynthetic process"/>
    <property type="evidence" value="ECO:0007669"/>
    <property type="project" value="UniProtKB-UniRule"/>
</dbReference>
<comment type="similarity">
    <text evidence="1 4">Belongs to the PAPS reductase family. CysH subfamily.</text>
</comment>
<proteinExistence type="inferred from homology"/>
<keyword evidence="4" id="KW-0963">Cytoplasm</keyword>
<evidence type="ECO:0000256" key="3">
    <source>
        <dbReference type="ARBA" id="ARBA00024327"/>
    </source>
</evidence>
<dbReference type="RefSeq" id="WP_115851532.1">
    <property type="nucleotide sequence ID" value="NZ_QTUC01000001.1"/>
</dbReference>
<comment type="catalytic activity">
    <reaction evidence="4">
        <text>[thioredoxin]-disulfide + sulfite + AMP + 2 H(+) = adenosine 5'-phosphosulfate + [thioredoxin]-dithiol</text>
        <dbReference type="Rhea" id="RHEA:21976"/>
        <dbReference type="Rhea" id="RHEA-COMP:10698"/>
        <dbReference type="Rhea" id="RHEA-COMP:10700"/>
        <dbReference type="ChEBI" id="CHEBI:15378"/>
        <dbReference type="ChEBI" id="CHEBI:17359"/>
        <dbReference type="ChEBI" id="CHEBI:29950"/>
        <dbReference type="ChEBI" id="CHEBI:50058"/>
        <dbReference type="ChEBI" id="CHEBI:58243"/>
        <dbReference type="ChEBI" id="CHEBI:456215"/>
        <dbReference type="EC" id="1.8.4.10"/>
    </reaction>
</comment>
<dbReference type="InterPro" id="IPR014729">
    <property type="entry name" value="Rossmann-like_a/b/a_fold"/>
</dbReference>
<evidence type="ECO:0000256" key="4">
    <source>
        <dbReference type="HAMAP-Rule" id="MF_00063"/>
    </source>
</evidence>
<dbReference type="AlphaFoldDB" id="A0A3D9VA75"/>
<dbReference type="PANTHER" id="PTHR46509">
    <property type="entry name" value="PHOSPHOADENOSINE PHOSPHOSULFATE REDUCTASE"/>
    <property type="match status" value="1"/>
</dbReference>
<accession>A0A3D9VA75</accession>